<accession>A0A0B7GWR0</accession>
<evidence type="ECO:0000313" key="1">
    <source>
        <dbReference type="EMBL" id="CEM61066.1"/>
    </source>
</evidence>
<organism evidence="1 2">
    <name type="scientific">Treponema phagedenis</name>
    <dbReference type="NCBI Taxonomy" id="162"/>
    <lineage>
        <taxon>Bacteria</taxon>
        <taxon>Pseudomonadati</taxon>
        <taxon>Spirochaetota</taxon>
        <taxon>Spirochaetia</taxon>
        <taxon>Spirochaetales</taxon>
        <taxon>Treponemataceae</taxon>
        <taxon>Treponema</taxon>
    </lineage>
</organism>
<keyword evidence="2" id="KW-1185">Reference proteome</keyword>
<dbReference type="AlphaFoldDB" id="A0A0B7GWR0"/>
<proteinExistence type="predicted"/>
<reference evidence="2" key="1">
    <citation type="submission" date="2015-01" db="EMBL/GenBank/DDBJ databases">
        <authorList>
            <person name="Manzoor Shahid"/>
            <person name="Zubair Saima"/>
        </authorList>
    </citation>
    <scope>NUCLEOTIDE SEQUENCE [LARGE SCALE GENOMIC DNA]</scope>
    <source>
        <strain evidence="2">V1</strain>
    </source>
</reference>
<dbReference type="Proteomes" id="UP000042527">
    <property type="component" value="Unassembled WGS sequence"/>
</dbReference>
<sequence length="38" mass="4248">MTDLYKKVFPVFCGFSSYGEQIGKINSNQTFVSIVIGE</sequence>
<dbReference type="EMBL" id="CDNC01000006">
    <property type="protein sequence ID" value="CEM61066.1"/>
    <property type="molecule type" value="Genomic_DNA"/>
</dbReference>
<name>A0A0B7GWR0_TREPH</name>
<gene>
    <name evidence="1" type="ORF">TPHV1_140014</name>
</gene>
<protein>
    <submittedName>
        <fullName evidence="1">Uncharacterized protein</fullName>
    </submittedName>
</protein>
<evidence type="ECO:0000313" key="2">
    <source>
        <dbReference type="Proteomes" id="UP000042527"/>
    </source>
</evidence>